<reference evidence="4" key="1">
    <citation type="submission" date="2020-03" db="EMBL/GenBank/DDBJ databases">
        <title>Draft Genome Sequence of Cylindrodendrum hubeiense.</title>
        <authorList>
            <person name="Buettner E."/>
            <person name="Kellner H."/>
        </authorList>
    </citation>
    <scope>NUCLEOTIDE SEQUENCE</scope>
    <source>
        <strain evidence="4">IHI 201604</strain>
    </source>
</reference>
<feature type="transmembrane region" description="Helical" evidence="2">
    <location>
        <begin position="212"/>
        <end position="232"/>
    </location>
</feature>
<evidence type="ECO:0000256" key="2">
    <source>
        <dbReference type="SAM" id="Phobius"/>
    </source>
</evidence>
<evidence type="ECO:0000313" key="4">
    <source>
        <dbReference type="EMBL" id="KAF7555084.1"/>
    </source>
</evidence>
<dbReference type="InterPro" id="IPR031348">
    <property type="entry name" value="PigL_N"/>
</dbReference>
<protein>
    <recommendedName>
        <fullName evidence="3">Azaphilone pigments biosynthesis cluster protein L N-terminal domain-containing protein</fullName>
    </recommendedName>
</protein>
<keyword evidence="2" id="KW-0812">Transmembrane</keyword>
<feature type="transmembrane region" description="Helical" evidence="2">
    <location>
        <begin position="244"/>
        <end position="264"/>
    </location>
</feature>
<dbReference type="Pfam" id="PF17111">
    <property type="entry name" value="PigL_N"/>
    <property type="match status" value="1"/>
</dbReference>
<proteinExistence type="predicted"/>
<sequence>MDDTSSLCPTEGRPDMYGIGIRTAFYVQWLGAVVTEYFDEDDLPDVRFLGAFLSAAATTSLVVQIARDDLAPLDIYITLLLAIGIFFFLMPLHVWRALTRCNPNLDPFQLSKEQHGLIYQVTTFVILVANASVGTWYYTSFLPDLHRSCHQYAFVFGKTDLEDKRYIVFSAMFYITILIACAAFAVFHPCCQYTVAVDDRRYSRVRRTHIRLLHEARTLSGFAVFGVLVAAIELTIDWNHVDGISNFTSMAQLIPFFLSTGIVLRVRTAKVTLQALNEYKEMIQDTKYDLENHLSEISHKLQSFVPPVPGHVTTVATDLERIANQRDGIERCLTICSHFLEQINTVHFQIDPTQPPPPSESLPTATTSQDPTLAATMTLSTVKCCKTIVTDHISLLQDLKQNTEASLHLESTRPPRDLGADAERDLERLRSEVDSTRQRLAFFEDASARASSGKVHVVEDITVGNNSSQVCASTDDLISISVKRAKAGDGSLQFFGSMPSDLLVDLLKAQNERYVVQNRRISVHHDSTDSTDAVVTEAAELCTSRSGRGGSSTKTV</sequence>
<keyword evidence="2" id="KW-1133">Transmembrane helix</keyword>
<evidence type="ECO:0000256" key="1">
    <source>
        <dbReference type="SAM" id="Coils"/>
    </source>
</evidence>
<feature type="coiled-coil region" evidence="1">
    <location>
        <begin position="419"/>
        <end position="446"/>
    </location>
</feature>
<feature type="transmembrane region" description="Helical" evidence="2">
    <location>
        <begin position="75"/>
        <end position="95"/>
    </location>
</feature>
<keyword evidence="5" id="KW-1185">Reference proteome</keyword>
<evidence type="ECO:0000313" key="5">
    <source>
        <dbReference type="Proteomes" id="UP000722485"/>
    </source>
</evidence>
<dbReference type="OrthoDB" id="1806at2759"/>
<feature type="domain" description="Azaphilone pigments biosynthesis cluster protein L N-terminal" evidence="3">
    <location>
        <begin position="265"/>
        <end position="336"/>
    </location>
</feature>
<keyword evidence="1" id="KW-0175">Coiled coil</keyword>
<keyword evidence="2" id="KW-0472">Membrane</keyword>
<dbReference type="EMBL" id="JAANBB010000024">
    <property type="protein sequence ID" value="KAF7555084.1"/>
    <property type="molecule type" value="Genomic_DNA"/>
</dbReference>
<comment type="caution">
    <text evidence="4">The sequence shown here is derived from an EMBL/GenBank/DDBJ whole genome shotgun (WGS) entry which is preliminary data.</text>
</comment>
<gene>
    <name evidence="4" type="ORF">G7Z17_g2462</name>
</gene>
<dbReference type="Proteomes" id="UP000722485">
    <property type="component" value="Unassembled WGS sequence"/>
</dbReference>
<evidence type="ECO:0000259" key="3">
    <source>
        <dbReference type="Pfam" id="PF17111"/>
    </source>
</evidence>
<name>A0A9P5HHL5_9HYPO</name>
<accession>A0A9P5HHL5</accession>
<dbReference type="AlphaFoldDB" id="A0A9P5HHL5"/>
<feature type="transmembrane region" description="Helical" evidence="2">
    <location>
        <begin position="116"/>
        <end position="138"/>
    </location>
</feature>
<organism evidence="4 5">
    <name type="scientific">Cylindrodendrum hubeiense</name>
    <dbReference type="NCBI Taxonomy" id="595255"/>
    <lineage>
        <taxon>Eukaryota</taxon>
        <taxon>Fungi</taxon>
        <taxon>Dikarya</taxon>
        <taxon>Ascomycota</taxon>
        <taxon>Pezizomycotina</taxon>
        <taxon>Sordariomycetes</taxon>
        <taxon>Hypocreomycetidae</taxon>
        <taxon>Hypocreales</taxon>
        <taxon>Nectriaceae</taxon>
        <taxon>Cylindrodendrum</taxon>
    </lineage>
</organism>
<feature type="transmembrane region" description="Helical" evidence="2">
    <location>
        <begin position="166"/>
        <end position="191"/>
    </location>
</feature>